<evidence type="ECO:0000313" key="10">
    <source>
        <dbReference type="Ensembl" id="ENSSFAP00005031684.1"/>
    </source>
</evidence>
<dbReference type="InParanoid" id="A0A672HRZ7"/>
<evidence type="ECO:0000256" key="2">
    <source>
        <dbReference type="ARBA" id="ARBA00004496"/>
    </source>
</evidence>
<evidence type="ECO:0000256" key="4">
    <source>
        <dbReference type="ARBA" id="ARBA00005756"/>
    </source>
</evidence>
<evidence type="ECO:0000256" key="1">
    <source>
        <dbReference type="ARBA" id="ARBA00004279"/>
    </source>
</evidence>
<dbReference type="GO" id="GO:0008360">
    <property type="term" value="P:regulation of cell shape"/>
    <property type="evidence" value="ECO:0007669"/>
    <property type="project" value="InterPro"/>
</dbReference>
<dbReference type="Pfam" id="PF03285">
    <property type="entry name" value="Paralemmin"/>
    <property type="match status" value="1"/>
</dbReference>
<sequence length="110" mass="12837">QESIRQKKLELDQEKLELQRLKTKVLKEQWLLQDSASHNAPNSTQAHSVLCDQQIEMELDYLEREESMISVNESFILNRLRTVEKSPEDIIKVDVYLEGSLLKSPHTSLM</sequence>
<reference evidence="10" key="2">
    <citation type="submission" date="2025-08" db="UniProtKB">
        <authorList>
            <consortium name="Ensembl"/>
        </authorList>
    </citation>
    <scope>IDENTIFICATION</scope>
</reference>
<proteinExistence type="inferred from homology"/>
<evidence type="ECO:0000256" key="5">
    <source>
        <dbReference type="ARBA" id="ARBA00022490"/>
    </source>
</evidence>
<evidence type="ECO:0000256" key="8">
    <source>
        <dbReference type="ARBA" id="ARBA00023273"/>
    </source>
</evidence>
<evidence type="ECO:0000256" key="7">
    <source>
        <dbReference type="ARBA" id="ARBA00023054"/>
    </source>
</evidence>
<organism evidence="10 11">
    <name type="scientific">Salarias fasciatus</name>
    <name type="common">Jewelled blenny</name>
    <name type="synonym">Blennius fasciatus</name>
    <dbReference type="NCBI Taxonomy" id="181472"/>
    <lineage>
        <taxon>Eukaryota</taxon>
        <taxon>Metazoa</taxon>
        <taxon>Chordata</taxon>
        <taxon>Craniata</taxon>
        <taxon>Vertebrata</taxon>
        <taxon>Euteleostomi</taxon>
        <taxon>Actinopterygii</taxon>
        <taxon>Neopterygii</taxon>
        <taxon>Teleostei</taxon>
        <taxon>Neoteleostei</taxon>
        <taxon>Acanthomorphata</taxon>
        <taxon>Ovalentaria</taxon>
        <taxon>Blenniimorphae</taxon>
        <taxon>Blenniiformes</taxon>
        <taxon>Blennioidei</taxon>
        <taxon>Blenniidae</taxon>
        <taxon>Salariinae</taxon>
        <taxon>Salarias</taxon>
    </lineage>
</organism>
<dbReference type="Ensembl" id="ENSSFAT00005032820.1">
    <property type="protein sequence ID" value="ENSSFAP00005031684.1"/>
    <property type="gene ID" value="ENSSFAG00005016060.1"/>
</dbReference>
<dbReference type="AlphaFoldDB" id="A0A672HRZ7"/>
<protein>
    <recommendedName>
        <fullName evidence="9">Palmdelphin</fullName>
    </recommendedName>
</protein>
<reference evidence="10" key="1">
    <citation type="submission" date="2019-06" db="EMBL/GenBank/DDBJ databases">
        <authorList>
            <consortium name="Wellcome Sanger Institute Data Sharing"/>
        </authorList>
    </citation>
    <scope>NUCLEOTIDE SEQUENCE [LARGE SCALE GENOMIC DNA]</scope>
</reference>
<evidence type="ECO:0000256" key="9">
    <source>
        <dbReference type="ARBA" id="ARBA00040857"/>
    </source>
</evidence>
<reference evidence="10" key="3">
    <citation type="submission" date="2025-09" db="UniProtKB">
        <authorList>
            <consortium name="Ensembl"/>
        </authorList>
    </citation>
    <scope>IDENTIFICATION</scope>
</reference>
<name>A0A672HRZ7_SALFA</name>
<comment type="subcellular location">
    <subcellularLocation>
        <location evidence="1">Cell projection</location>
        <location evidence="1">Dendrite</location>
    </subcellularLocation>
    <subcellularLocation>
        <location evidence="3">Cell projection</location>
        <location evidence="3">Dendritic spine</location>
    </subcellularLocation>
    <subcellularLocation>
        <location evidence="2">Cytoplasm</location>
    </subcellularLocation>
</comment>
<evidence type="ECO:0000256" key="6">
    <source>
        <dbReference type="ARBA" id="ARBA00023018"/>
    </source>
</evidence>
<dbReference type="GO" id="GO:0016020">
    <property type="term" value="C:membrane"/>
    <property type="evidence" value="ECO:0007669"/>
    <property type="project" value="InterPro"/>
</dbReference>
<keyword evidence="7" id="KW-0175">Coiled coil</keyword>
<dbReference type="PANTHER" id="PTHR46881:SF1">
    <property type="entry name" value="PALMDELPHIN"/>
    <property type="match status" value="1"/>
</dbReference>
<dbReference type="Proteomes" id="UP000472267">
    <property type="component" value="Chromosome 18"/>
</dbReference>
<dbReference type="PANTHER" id="PTHR46881">
    <property type="entry name" value="PALMDELPHIN"/>
    <property type="match status" value="1"/>
</dbReference>
<comment type="similarity">
    <text evidence="4">Belongs to the paralemmin family.</text>
</comment>
<keyword evidence="8" id="KW-0966">Cell projection</keyword>
<evidence type="ECO:0000313" key="11">
    <source>
        <dbReference type="Proteomes" id="UP000472267"/>
    </source>
</evidence>
<keyword evidence="5" id="KW-0963">Cytoplasm</keyword>
<accession>A0A672HRZ7</accession>
<keyword evidence="11" id="KW-1185">Reference proteome</keyword>
<dbReference type="GO" id="GO:0043197">
    <property type="term" value="C:dendritic spine"/>
    <property type="evidence" value="ECO:0007669"/>
    <property type="project" value="UniProtKB-SubCell"/>
</dbReference>
<keyword evidence="6" id="KW-0770">Synapse</keyword>
<evidence type="ECO:0000256" key="3">
    <source>
        <dbReference type="ARBA" id="ARBA00004552"/>
    </source>
</evidence>
<dbReference type="GO" id="GO:0005737">
    <property type="term" value="C:cytoplasm"/>
    <property type="evidence" value="ECO:0007669"/>
    <property type="project" value="UniProtKB-SubCell"/>
</dbReference>
<dbReference type="InterPro" id="IPR004965">
    <property type="entry name" value="Paralemmin"/>
</dbReference>